<dbReference type="InterPro" id="IPR015946">
    <property type="entry name" value="KH_dom-like_a/b"/>
</dbReference>
<dbReference type="PANTHER" id="PTHR34352:SF1">
    <property type="entry name" value="PROTEIN YHFA"/>
    <property type="match status" value="1"/>
</dbReference>
<feature type="compositionally biased region" description="Low complexity" evidence="1">
    <location>
        <begin position="7"/>
        <end position="30"/>
    </location>
</feature>
<reference evidence="2 3" key="1">
    <citation type="submission" date="2023-09" db="EMBL/GenBank/DDBJ databases">
        <title>Description of three actinobacteria isolated from air of manufacturing shop in a pharmaceutical factory.</title>
        <authorList>
            <person name="Zhang D.-F."/>
        </authorList>
    </citation>
    <scope>NUCLEOTIDE SEQUENCE [LARGE SCALE GENOMIC DNA]</scope>
    <source>
        <strain evidence="2 3">LY-0111</strain>
    </source>
</reference>
<name>A0ABU2DPA7_9MICC</name>
<dbReference type="EMBL" id="JAVKGR010000001">
    <property type="protein sequence ID" value="MDR8018343.1"/>
    <property type="molecule type" value="Genomic_DNA"/>
</dbReference>
<dbReference type="Proteomes" id="UP001251870">
    <property type="component" value="Unassembled WGS sequence"/>
</dbReference>
<protein>
    <submittedName>
        <fullName evidence="2">OsmC family protein</fullName>
    </submittedName>
</protein>
<dbReference type="RefSeq" id="WP_310547320.1">
    <property type="nucleotide sequence ID" value="NZ_JAVKGR010000001.1"/>
</dbReference>
<evidence type="ECO:0000256" key="1">
    <source>
        <dbReference type="SAM" id="MobiDB-lite"/>
    </source>
</evidence>
<dbReference type="SUPFAM" id="SSF82784">
    <property type="entry name" value="OsmC-like"/>
    <property type="match status" value="1"/>
</dbReference>
<evidence type="ECO:0000313" key="3">
    <source>
        <dbReference type="Proteomes" id="UP001251870"/>
    </source>
</evidence>
<dbReference type="InterPro" id="IPR003718">
    <property type="entry name" value="OsmC/Ohr_fam"/>
</dbReference>
<dbReference type="PANTHER" id="PTHR34352">
    <property type="entry name" value="PROTEIN YHFA"/>
    <property type="match status" value="1"/>
</dbReference>
<comment type="caution">
    <text evidence="2">The sequence shown here is derived from an EMBL/GenBank/DDBJ whole genome shotgun (WGS) entry which is preliminary data.</text>
</comment>
<dbReference type="Pfam" id="PF02566">
    <property type="entry name" value="OsmC"/>
    <property type="match status" value="1"/>
</dbReference>
<sequence length="185" mass="19843">MDASQHSDQTPADSSTDSTADSTADFTAQAPTHQVELRRVGTNHYRVRNAAGVELDFGRGEGLLSPVELLLAAVAGCSSIDVDTVASRRTEFSDFRVTAEGRKVEENGASRLADLRLRFGLSFPDDEAGRQAAGMVDRLVQLSHDKHCTVSRTVEHGEPIEFSTDVSTDVSTDASTDTQAEATTD</sequence>
<proteinExistence type="predicted"/>
<feature type="region of interest" description="Disordered" evidence="1">
    <location>
        <begin position="1"/>
        <end position="33"/>
    </location>
</feature>
<dbReference type="InterPro" id="IPR036102">
    <property type="entry name" value="OsmC/Ohrsf"/>
</dbReference>
<gene>
    <name evidence="2" type="ORF">RIL96_02015</name>
</gene>
<organism evidence="2 3">
    <name type="scientific">Nesterenkonia aerolata</name>
    <dbReference type="NCBI Taxonomy" id="3074079"/>
    <lineage>
        <taxon>Bacteria</taxon>
        <taxon>Bacillati</taxon>
        <taxon>Actinomycetota</taxon>
        <taxon>Actinomycetes</taxon>
        <taxon>Micrococcales</taxon>
        <taxon>Micrococcaceae</taxon>
        <taxon>Nesterenkonia</taxon>
    </lineage>
</organism>
<accession>A0ABU2DPA7</accession>
<feature type="region of interest" description="Disordered" evidence="1">
    <location>
        <begin position="153"/>
        <end position="185"/>
    </location>
</feature>
<evidence type="ECO:0000313" key="2">
    <source>
        <dbReference type="EMBL" id="MDR8018343.1"/>
    </source>
</evidence>
<dbReference type="Gene3D" id="3.30.300.20">
    <property type="match status" value="1"/>
</dbReference>
<feature type="compositionally biased region" description="Low complexity" evidence="1">
    <location>
        <begin position="163"/>
        <end position="178"/>
    </location>
</feature>
<keyword evidence="3" id="KW-1185">Reference proteome</keyword>